<feature type="compositionally biased region" description="Low complexity" evidence="1">
    <location>
        <begin position="627"/>
        <end position="637"/>
    </location>
</feature>
<feature type="compositionally biased region" description="Gly residues" evidence="1">
    <location>
        <begin position="362"/>
        <end position="371"/>
    </location>
</feature>
<evidence type="ECO:0000259" key="2">
    <source>
        <dbReference type="Pfam" id="PF13679"/>
    </source>
</evidence>
<feature type="compositionally biased region" description="Gly residues" evidence="1">
    <location>
        <begin position="197"/>
        <end position="206"/>
    </location>
</feature>
<accession>A0ABD3NL44</accession>
<feature type="compositionally biased region" description="Polar residues" evidence="1">
    <location>
        <begin position="597"/>
        <end position="609"/>
    </location>
</feature>
<dbReference type="SUPFAM" id="SSF53335">
    <property type="entry name" value="S-adenosyl-L-methionine-dependent methyltransferases"/>
    <property type="match status" value="1"/>
</dbReference>
<feature type="compositionally biased region" description="Pro residues" evidence="1">
    <location>
        <begin position="396"/>
        <end position="406"/>
    </location>
</feature>
<feature type="domain" description="Methyltransferase" evidence="2">
    <location>
        <begin position="978"/>
        <end position="1144"/>
    </location>
</feature>
<protein>
    <recommendedName>
        <fullName evidence="2">Methyltransferase domain-containing protein</fullName>
    </recommendedName>
</protein>
<feature type="compositionally biased region" description="Low complexity" evidence="1">
    <location>
        <begin position="292"/>
        <end position="304"/>
    </location>
</feature>
<feature type="compositionally biased region" description="Low complexity" evidence="1">
    <location>
        <begin position="579"/>
        <end position="592"/>
    </location>
</feature>
<dbReference type="PANTHER" id="PTHR13369:SF0">
    <property type="entry name" value="GLUTATHIONE S-TRANSFERASE C-TERMINAL DOMAIN-CONTAINING PROTEIN"/>
    <property type="match status" value="1"/>
</dbReference>
<sequence>MPAPSSPSPPLSSSSMPSSPSPMRHPPPPPPLPPSLSVRLLSTIDPITGNCRHHPTIKLCELVQGGTRWVVRRKVCYRCGSRAPVVEGAAGGSEDRRRHHGGATADRRMPGRAVTKVDKGPAEAVVVVVGGGGGRSRSRSRRPPSRSASADRIVGGRGEEDDGDDGRRLRRRQRLPSTTRSASSSSRDVRGDDGVGGDDGGAGVGPSAGNAPSSVVVAPGLGSLSRALEFTSMALTTPGCGTTTLAAAAARGGGGRTQSSTSGRVRRDRRGGGREDDDGGGGGGGNDDNRRPPLLLPDLDSPNDIDARFRDDGSDPVIYVPATFDASAPLPNPAPRTPRETAVHDARRRRSRSRSGRDIRRGGGGGGGGGAVAPSTTTATTAATNANARPAAACEVPPPTPPPRPPVGSVAAVPRPSPAALAHLLVDADCAASGTSSISSASAKMRRADPEEVVVRHRDTPLPLPPECGVIPSEVDVVFVVGGAGRSGSVGRRKSPSGSIRPSSSTSRSHSAAPTSTSTRRALAATSSSSRELVVRPPSSSRRSLAERAAPDDDDDDDEVVGGGRTAEANVRRTRSASRCRSSDPLAASSARSARRNNYNGDASRSVSCRRTEAKVWDESGREVKKTTTTNTTTTRTGEGGDGAAPGKNGGSSKAGCDRRSSRPGKTRGGASGEGDIGGGGGGGKGGGGVVGVERRGAEGPTTRSSQSSVERARSSSNPVNSEDRGVAPAPSPAPSRARVGEDPDDIERKVIYKKRARRRRKEYDDDGNTVVKPMRIIELSSDEKSHASSISEGSGTDDDDDESLGVFDRPRNRVGDGGEENGRSRSRAGELAGTEAEAHDFMQRMLSTSPLLLFLLSSKTNERQGLVRKSHSSTSFLSIDDDGAAVEVSSSSSSSSSSRWRHRTAKRRRRTEGLLRSIEEEERDDQFFRWSSSSSDDDVPALAIPTASLIDWDSLPPGLDPTRGGGIRDPGGRRGHRKRAQVQAFQFLVETLIVDVDVDGGAQARGITVVDAGCGAGNLAIALAGLLANSSVVDGEGGGEEEGSRRRRRRRRRRDVRVLAVDVNGVALDRLSRRSAGMPGVGATPRTLRADLADRDLVLSRINPDDDVIVVSLHACGSASDMAMELAYRCGAPFVVCPCCTAKSLTRRTVAADEDDVDVNGARFSRRASSSSQRSGATADIEYPRSFWLRDKLSSIRLRERRIVDPNGGCNIEGGGGGGEVNGDAVPVDDDDDNDDDDVGKYYALLAKVADVGLGPQTPYEQREHQRRAKRIVELDRAMRAVERHGYLVRMVRIGDDGDPWGYGKGEVLVGARRGSAAAANLLSILPYGPMVIRIVRLTIIAATVGNNDRTLDLRVIVDAAVSGFSIVMVSERV</sequence>
<feature type="compositionally biased region" description="Basic and acidic residues" evidence="1">
    <location>
        <begin position="610"/>
        <end position="626"/>
    </location>
</feature>
<evidence type="ECO:0000313" key="3">
    <source>
        <dbReference type="EMBL" id="KAL3776645.1"/>
    </source>
</evidence>
<dbReference type="InterPro" id="IPR029063">
    <property type="entry name" value="SAM-dependent_MTases_sf"/>
</dbReference>
<feature type="compositionally biased region" description="Low complexity" evidence="1">
    <location>
        <begin position="176"/>
        <end position="186"/>
    </location>
</feature>
<dbReference type="InterPro" id="IPR025714">
    <property type="entry name" value="Methyltranfer_dom"/>
</dbReference>
<feature type="compositionally biased region" description="Low complexity" evidence="1">
    <location>
        <begin position="372"/>
        <end position="395"/>
    </location>
</feature>
<feature type="compositionally biased region" description="Basic and acidic residues" evidence="1">
    <location>
        <begin position="809"/>
        <end position="824"/>
    </location>
</feature>
<dbReference type="PANTHER" id="PTHR13369">
    <property type="match status" value="1"/>
</dbReference>
<gene>
    <name evidence="3" type="ORF">ACHAW5_010664</name>
</gene>
<organism evidence="3 4">
    <name type="scientific">Stephanodiscus triporus</name>
    <dbReference type="NCBI Taxonomy" id="2934178"/>
    <lineage>
        <taxon>Eukaryota</taxon>
        <taxon>Sar</taxon>
        <taxon>Stramenopiles</taxon>
        <taxon>Ochrophyta</taxon>
        <taxon>Bacillariophyta</taxon>
        <taxon>Coscinodiscophyceae</taxon>
        <taxon>Thalassiosirophycidae</taxon>
        <taxon>Stephanodiscales</taxon>
        <taxon>Stephanodiscaceae</taxon>
        <taxon>Stephanodiscus</taxon>
    </lineage>
</organism>
<dbReference type="EMBL" id="JALLAZ020001340">
    <property type="protein sequence ID" value="KAL3776645.1"/>
    <property type="molecule type" value="Genomic_DNA"/>
</dbReference>
<feature type="region of interest" description="Disordered" evidence="1">
    <location>
        <begin position="1"/>
        <end position="35"/>
    </location>
</feature>
<feature type="region of interest" description="Disordered" evidence="1">
    <location>
        <begin position="248"/>
        <end position="411"/>
    </location>
</feature>
<feature type="compositionally biased region" description="Gly residues" evidence="1">
    <location>
        <begin position="1212"/>
        <end position="1222"/>
    </location>
</feature>
<evidence type="ECO:0000256" key="1">
    <source>
        <dbReference type="SAM" id="MobiDB-lite"/>
    </source>
</evidence>
<feature type="compositionally biased region" description="Gly residues" evidence="1">
    <location>
        <begin position="638"/>
        <end position="650"/>
    </location>
</feature>
<dbReference type="Pfam" id="PF13679">
    <property type="entry name" value="Methyltransf_32"/>
    <property type="match status" value="1"/>
</dbReference>
<feature type="compositionally biased region" description="Basic residues" evidence="1">
    <location>
        <begin position="752"/>
        <end position="761"/>
    </location>
</feature>
<feature type="region of interest" description="Disordered" evidence="1">
    <location>
        <begin position="85"/>
        <end position="211"/>
    </location>
</feature>
<feature type="region of interest" description="Disordered" evidence="1">
    <location>
        <begin position="1210"/>
        <end position="1234"/>
    </location>
</feature>
<feature type="region of interest" description="Disordered" evidence="1">
    <location>
        <begin position="888"/>
        <end position="907"/>
    </location>
</feature>
<reference evidence="3 4" key="1">
    <citation type="submission" date="2024-10" db="EMBL/GenBank/DDBJ databases">
        <title>Updated reference genomes for cyclostephanoid diatoms.</title>
        <authorList>
            <person name="Roberts W.R."/>
            <person name="Alverson A.J."/>
        </authorList>
    </citation>
    <scope>NUCLEOTIDE SEQUENCE [LARGE SCALE GENOMIC DNA]</scope>
    <source>
        <strain evidence="3 4">AJA276-08</strain>
    </source>
</reference>
<feature type="compositionally biased region" description="Gly residues" evidence="1">
    <location>
        <begin position="667"/>
        <end position="691"/>
    </location>
</feature>
<proteinExistence type="predicted"/>
<dbReference type="Gene3D" id="3.40.50.150">
    <property type="entry name" value="Vaccinia Virus protein VP39"/>
    <property type="match status" value="1"/>
</dbReference>
<feature type="region of interest" description="Disordered" evidence="1">
    <location>
        <begin position="484"/>
        <end position="834"/>
    </location>
</feature>
<feature type="compositionally biased region" description="Basic and acidic residues" evidence="1">
    <location>
        <begin position="739"/>
        <end position="751"/>
    </location>
</feature>
<feature type="compositionally biased region" description="Basic and acidic residues" evidence="1">
    <location>
        <begin position="105"/>
        <end position="121"/>
    </location>
</feature>
<evidence type="ECO:0000313" key="4">
    <source>
        <dbReference type="Proteomes" id="UP001530315"/>
    </source>
</evidence>
<name>A0ABD3NL44_9STRA</name>
<keyword evidence="4" id="KW-1185">Reference proteome</keyword>
<dbReference type="Proteomes" id="UP001530315">
    <property type="component" value="Unassembled WGS sequence"/>
</dbReference>
<feature type="compositionally biased region" description="Low complexity" evidence="1">
    <location>
        <begin position="890"/>
        <end position="899"/>
    </location>
</feature>
<feature type="compositionally biased region" description="Pro residues" evidence="1">
    <location>
        <begin position="19"/>
        <end position="34"/>
    </location>
</feature>
<comment type="caution">
    <text evidence="3">The sequence shown here is derived from an EMBL/GenBank/DDBJ whole genome shotgun (WGS) entry which is preliminary data.</text>
</comment>
<feature type="compositionally biased region" description="Pro residues" evidence="1">
    <location>
        <begin position="1"/>
        <end position="10"/>
    </location>
</feature>
<feature type="compositionally biased region" description="Low complexity" evidence="1">
    <location>
        <begin position="496"/>
        <end position="543"/>
    </location>
</feature>